<dbReference type="UniPathway" id="UPA00275">
    <property type="reaction ID" value="UER00401"/>
</dbReference>
<comment type="pathway">
    <text evidence="1">Cofactor biosynthesis; riboflavin biosynthesis; 5-amino-6-(D-ribitylamino)uracil from GTP: step 2/4.</text>
</comment>
<dbReference type="InterPro" id="IPR050765">
    <property type="entry name" value="Riboflavin_Biosynth_HTPR"/>
</dbReference>
<evidence type="ECO:0000256" key="2">
    <source>
        <dbReference type="ARBA" id="ARBA00004910"/>
    </source>
</evidence>
<dbReference type="InterPro" id="IPR016192">
    <property type="entry name" value="APOBEC/CMP_deaminase_Zn-bd"/>
</dbReference>
<dbReference type="InterPro" id="IPR016193">
    <property type="entry name" value="Cytidine_deaminase-like"/>
</dbReference>
<accession>A0A382V9E9</accession>
<evidence type="ECO:0000256" key="3">
    <source>
        <dbReference type="ARBA" id="ARBA00022619"/>
    </source>
</evidence>
<keyword evidence="6" id="KW-0521">NADP</keyword>
<evidence type="ECO:0000259" key="9">
    <source>
        <dbReference type="PROSITE" id="PS51747"/>
    </source>
</evidence>
<dbReference type="PROSITE" id="PS00903">
    <property type="entry name" value="CYT_DCMP_DEAMINASES_1"/>
    <property type="match status" value="1"/>
</dbReference>
<dbReference type="InterPro" id="IPR004794">
    <property type="entry name" value="Eubact_RibD"/>
</dbReference>
<dbReference type="InterPro" id="IPR024072">
    <property type="entry name" value="DHFR-like_dom_sf"/>
</dbReference>
<dbReference type="SUPFAM" id="SSF53597">
    <property type="entry name" value="Dihydrofolate reductase-like"/>
    <property type="match status" value="1"/>
</dbReference>
<evidence type="ECO:0000256" key="6">
    <source>
        <dbReference type="ARBA" id="ARBA00022857"/>
    </source>
</evidence>
<dbReference type="InterPro" id="IPR002125">
    <property type="entry name" value="CMP_dCMP_dom"/>
</dbReference>
<dbReference type="CDD" id="cd01284">
    <property type="entry name" value="Riboflavin_deaminase-reductase"/>
    <property type="match status" value="1"/>
</dbReference>
<keyword evidence="8" id="KW-0511">Multifunctional enzyme</keyword>
<evidence type="ECO:0000256" key="4">
    <source>
        <dbReference type="ARBA" id="ARBA00022723"/>
    </source>
</evidence>
<dbReference type="Pfam" id="PF01872">
    <property type="entry name" value="RibD_C"/>
    <property type="match status" value="1"/>
</dbReference>
<evidence type="ECO:0000256" key="1">
    <source>
        <dbReference type="ARBA" id="ARBA00004882"/>
    </source>
</evidence>
<organism evidence="10">
    <name type="scientific">marine metagenome</name>
    <dbReference type="NCBI Taxonomy" id="408172"/>
    <lineage>
        <taxon>unclassified sequences</taxon>
        <taxon>metagenomes</taxon>
        <taxon>ecological metagenomes</taxon>
    </lineage>
</organism>
<dbReference type="GO" id="GO:0009231">
    <property type="term" value="P:riboflavin biosynthetic process"/>
    <property type="evidence" value="ECO:0007669"/>
    <property type="project" value="UniProtKB-UniPathway"/>
</dbReference>
<evidence type="ECO:0000256" key="5">
    <source>
        <dbReference type="ARBA" id="ARBA00022833"/>
    </source>
</evidence>
<dbReference type="PROSITE" id="PS51747">
    <property type="entry name" value="CYT_DCMP_DEAMINASES_2"/>
    <property type="match status" value="1"/>
</dbReference>
<dbReference type="GO" id="GO:0008835">
    <property type="term" value="F:diaminohydroxyphosphoribosylaminopyrimidine deaminase activity"/>
    <property type="evidence" value="ECO:0007669"/>
    <property type="project" value="InterPro"/>
</dbReference>
<dbReference type="Pfam" id="PF00383">
    <property type="entry name" value="dCMP_cyt_deam_1"/>
    <property type="match status" value="1"/>
</dbReference>
<feature type="non-terminal residue" evidence="10">
    <location>
        <position position="259"/>
    </location>
</feature>
<dbReference type="EMBL" id="UINC01150218">
    <property type="protein sequence ID" value="SVD43142.1"/>
    <property type="molecule type" value="Genomic_DNA"/>
</dbReference>
<feature type="domain" description="CMP/dCMP-type deaminase" evidence="9">
    <location>
        <begin position="1"/>
        <end position="120"/>
    </location>
</feature>
<keyword evidence="7" id="KW-0560">Oxidoreductase</keyword>
<dbReference type="PANTHER" id="PTHR38011">
    <property type="entry name" value="DIHYDROFOLATE REDUCTASE FAMILY PROTEIN (AFU_ORTHOLOGUE AFUA_8G06820)"/>
    <property type="match status" value="1"/>
</dbReference>
<sequence length="259" mass="27342">MTPMKRAVSLAREAMGTTSPNPAVGAVLVKDGVVLGTGHTQLPGSHHAEIEALLMAGDSSRGPTLYTTLEPCCIFGRTPPCTQAIIAAGVAEVQVAAIDPNPRVAGNGVTELQASGLQVSLGDEAEAARELYEAFAKHINTKLPFITAKFAMSLDGKIATETGDSKWVTGPQARGIVQQLRRECDAVMVGINTVLADDPQLTARDDQGTPLTRQPLRVVLDSQCRTPLDARLLRKPGHTLIITSSKAIGQQVDQLKHAG</sequence>
<dbReference type="NCBIfam" id="TIGR00326">
    <property type="entry name" value="eubact_ribD"/>
    <property type="match status" value="1"/>
</dbReference>
<evidence type="ECO:0000256" key="8">
    <source>
        <dbReference type="ARBA" id="ARBA00023268"/>
    </source>
</evidence>
<dbReference type="InterPro" id="IPR002734">
    <property type="entry name" value="RibDG_C"/>
</dbReference>
<evidence type="ECO:0000313" key="10">
    <source>
        <dbReference type="EMBL" id="SVD43142.1"/>
    </source>
</evidence>
<keyword evidence="4" id="KW-0479">Metal-binding</keyword>
<dbReference type="PANTHER" id="PTHR38011:SF7">
    <property type="entry name" value="2,5-DIAMINO-6-RIBOSYLAMINO-4(3H)-PYRIMIDINONE 5'-PHOSPHATE REDUCTASE"/>
    <property type="match status" value="1"/>
</dbReference>
<dbReference type="Gene3D" id="3.40.430.10">
    <property type="entry name" value="Dihydrofolate Reductase, subunit A"/>
    <property type="match status" value="1"/>
</dbReference>
<comment type="pathway">
    <text evidence="2">Cofactor biosynthesis; riboflavin biosynthesis; 5-amino-6-(D-ribitylamino)uracil from GTP: step 3/4.</text>
</comment>
<reference evidence="10" key="1">
    <citation type="submission" date="2018-05" db="EMBL/GenBank/DDBJ databases">
        <authorList>
            <person name="Lanie J.A."/>
            <person name="Ng W.-L."/>
            <person name="Kazmierczak K.M."/>
            <person name="Andrzejewski T.M."/>
            <person name="Davidsen T.M."/>
            <person name="Wayne K.J."/>
            <person name="Tettelin H."/>
            <person name="Glass J.I."/>
            <person name="Rusch D."/>
            <person name="Podicherti R."/>
            <person name="Tsui H.-C.T."/>
            <person name="Winkler M.E."/>
        </authorList>
    </citation>
    <scope>NUCLEOTIDE SEQUENCE</scope>
</reference>
<gene>
    <name evidence="10" type="ORF">METZ01_LOCUS395996</name>
</gene>
<protein>
    <recommendedName>
        <fullName evidence="9">CMP/dCMP-type deaminase domain-containing protein</fullName>
    </recommendedName>
</protein>
<dbReference type="GO" id="GO:0008270">
    <property type="term" value="F:zinc ion binding"/>
    <property type="evidence" value="ECO:0007669"/>
    <property type="project" value="InterPro"/>
</dbReference>
<name>A0A382V9E9_9ZZZZ</name>
<dbReference type="AlphaFoldDB" id="A0A382V9E9"/>
<dbReference type="SUPFAM" id="SSF53927">
    <property type="entry name" value="Cytidine deaminase-like"/>
    <property type="match status" value="1"/>
</dbReference>
<dbReference type="GO" id="GO:0008703">
    <property type="term" value="F:5-amino-6-(5-phosphoribosylamino)uracil reductase activity"/>
    <property type="evidence" value="ECO:0007669"/>
    <property type="project" value="InterPro"/>
</dbReference>
<proteinExistence type="predicted"/>
<keyword evidence="5" id="KW-0862">Zinc</keyword>
<keyword evidence="3" id="KW-0686">Riboflavin biosynthesis</keyword>
<evidence type="ECO:0000256" key="7">
    <source>
        <dbReference type="ARBA" id="ARBA00023002"/>
    </source>
</evidence>
<dbReference type="Gene3D" id="3.40.140.10">
    <property type="entry name" value="Cytidine Deaminase, domain 2"/>
    <property type="match status" value="1"/>
</dbReference>